<keyword evidence="9 11" id="KW-0460">Magnesium</keyword>
<dbReference type="GO" id="GO:0000287">
    <property type="term" value="F:magnesium ion binding"/>
    <property type="evidence" value="ECO:0007669"/>
    <property type="project" value="UniProtKB-UniRule"/>
</dbReference>
<protein>
    <recommendedName>
        <fullName evidence="11">Hydroxyethylthiazole kinase</fullName>
        <ecNumber evidence="11">2.7.1.50</ecNumber>
    </recommendedName>
    <alternativeName>
        <fullName evidence="11">4-methyl-5-beta-hydroxyethylthiazole kinase</fullName>
        <shortName evidence="11">TH kinase</shortName>
        <shortName evidence="11">Thz kinase</shortName>
    </alternativeName>
</protein>
<evidence type="ECO:0000256" key="10">
    <source>
        <dbReference type="ARBA" id="ARBA00022977"/>
    </source>
</evidence>
<dbReference type="Pfam" id="PF02110">
    <property type="entry name" value="HK"/>
    <property type="match status" value="1"/>
</dbReference>
<dbReference type="InterPro" id="IPR000417">
    <property type="entry name" value="Hyethyz_kinase"/>
</dbReference>
<comment type="catalytic activity">
    <reaction evidence="1 11">
        <text>5-(2-hydroxyethyl)-4-methylthiazole + ATP = 4-methyl-5-(2-phosphooxyethyl)-thiazole + ADP + H(+)</text>
        <dbReference type="Rhea" id="RHEA:24212"/>
        <dbReference type="ChEBI" id="CHEBI:15378"/>
        <dbReference type="ChEBI" id="CHEBI:17957"/>
        <dbReference type="ChEBI" id="CHEBI:30616"/>
        <dbReference type="ChEBI" id="CHEBI:58296"/>
        <dbReference type="ChEBI" id="CHEBI:456216"/>
        <dbReference type="EC" id="2.7.1.50"/>
    </reaction>
</comment>
<dbReference type="GO" id="GO:0004417">
    <property type="term" value="F:hydroxyethylthiazole kinase activity"/>
    <property type="evidence" value="ECO:0007669"/>
    <property type="project" value="UniProtKB-UniRule"/>
</dbReference>
<keyword evidence="7 11" id="KW-0418">Kinase</keyword>
<evidence type="ECO:0000256" key="4">
    <source>
        <dbReference type="ARBA" id="ARBA00022679"/>
    </source>
</evidence>
<evidence type="ECO:0000256" key="11">
    <source>
        <dbReference type="HAMAP-Rule" id="MF_00228"/>
    </source>
</evidence>
<keyword evidence="5 11" id="KW-0479">Metal-binding</keyword>
<accession>A0A5Q2QCP5</accession>
<dbReference type="HAMAP" id="MF_00228">
    <property type="entry name" value="Thz_kinase"/>
    <property type="match status" value="1"/>
</dbReference>
<evidence type="ECO:0000256" key="7">
    <source>
        <dbReference type="ARBA" id="ARBA00022777"/>
    </source>
</evidence>
<dbReference type="CDD" id="cd01170">
    <property type="entry name" value="THZ_kinase"/>
    <property type="match status" value="1"/>
</dbReference>
<comment type="pathway">
    <text evidence="3 11">Cofactor biosynthesis; thiamine diphosphate biosynthesis; 4-methyl-5-(2-phosphoethyl)-thiazole from 5-(2-hydroxyethyl)-4-methylthiazole: step 1/1.</text>
</comment>
<dbReference type="KEGG" id="llp:GH975_11060"/>
<comment type="similarity">
    <text evidence="11">Belongs to the Thz kinase family.</text>
</comment>
<dbReference type="EMBL" id="CP045871">
    <property type="protein sequence ID" value="QGG81073.1"/>
    <property type="molecule type" value="Genomic_DNA"/>
</dbReference>
<dbReference type="EC" id="2.7.1.50" evidence="11"/>
<comment type="function">
    <text evidence="11">Catalyzes the phosphorylation of the hydroxyl group of 4-methyl-5-beta-hydroxyethylthiazole (THZ).</text>
</comment>
<feature type="binding site" evidence="11">
    <location>
        <position position="163"/>
    </location>
    <ligand>
        <name>ATP</name>
        <dbReference type="ChEBI" id="CHEBI:30616"/>
    </ligand>
</feature>
<sequence length="259" mass="26661">MTDANTLHTLRTTSPLVHCITNYVAMQFSANTLLAAGASPAMVHATEEAAEFTPICGALSINIGTLSTPWLDAMRASARAANAQDLPWVLDPVAHFISAYRRDACAELVALKPAIIKGNASEIMALNGTQSAGRGVDSGDSVKDAKHAARMLANQTGAIVMVTGEVDHVTDGTQCADISGGSHWMPRVTAMGCSLGSLTAAYAAITTPFDAAVSAAAHFAAAGDWAQSRAAGPGSFHAAFLDGLALIGDDQLAPWVTRG</sequence>
<evidence type="ECO:0000313" key="13">
    <source>
        <dbReference type="Proteomes" id="UP000388235"/>
    </source>
</evidence>
<dbReference type="GO" id="GO:0009228">
    <property type="term" value="P:thiamine biosynthetic process"/>
    <property type="evidence" value="ECO:0007669"/>
    <property type="project" value="UniProtKB-KW"/>
</dbReference>
<dbReference type="Gene3D" id="3.40.1190.20">
    <property type="match status" value="1"/>
</dbReference>
<dbReference type="Proteomes" id="UP000388235">
    <property type="component" value="Chromosome"/>
</dbReference>
<name>A0A5Q2QCP5_9GAMM</name>
<keyword evidence="4 11" id="KW-0808">Transferase</keyword>
<evidence type="ECO:0000256" key="6">
    <source>
        <dbReference type="ARBA" id="ARBA00022741"/>
    </source>
</evidence>
<feature type="binding site" evidence="11">
    <location>
        <position position="190"/>
    </location>
    <ligand>
        <name>substrate</name>
    </ligand>
</feature>
<evidence type="ECO:0000256" key="5">
    <source>
        <dbReference type="ARBA" id="ARBA00022723"/>
    </source>
</evidence>
<organism evidence="12 13">
    <name type="scientific">Litorivicinus lipolyticus</name>
    <dbReference type="NCBI Taxonomy" id="418701"/>
    <lineage>
        <taxon>Bacteria</taxon>
        <taxon>Pseudomonadati</taxon>
        <taxon>Pseudomonadota</taxon>
        <taxon>Gammaproteobacteria</taxon>
        <taxon>Oceanospirillales</taxon>
        <taxon>Litorivicinaceae</taxon>
        <taxon>Litorivicinus</taxon>
    </lineage>
</organism>
<dbReference type="AlphaFoldDB" id="A0A5Q2QCP5"/>
<dbReference type="OrthoDB" id="8909021at2"/>
<dbReference type="GO" id="GO:0005524">
    <property type="term" value="F:ATP binding"/>
    <property type="evidence" value="ECO:0007669"/>
    <property type="project" value="UniProtKB-UniRule"/>
</dbReference>
<evidence type="ECO:0000256" key="2">
    <source>
        <dbReference type="ARBA" id="ARBA00001946"/>
    </source>
</evidence>
<evidence type="ECO:0000256" key="8">
    <source>
        <dbReference type="ARBA" id="ARBA00022840"/>
    </source>
</evidence>
<comment type="cofactor">
    <cofactor evidence="2 11">
        <name>Mg(2+)</name>
        <dbReference type="ChEBI" id="CHEBI:18420"/>
    </cofactor>
</comment>
<reference evidence="12 13" key="1">
    <citation type="submission" date="2019-11" db="EMBL/GenBank/DDBJ databases">
        <authorList>
            <person name="Khan S.A."/>
            <person name="Jeon C.O."/>
            <person name="Chun B.H."/>
        </authorList>
    </citation>
    <scope>NUCLEOTIDE SEQUENCE [LARGE SCALE GENOMIC DNA]</scope>
    <source>
        <strain evidence="12 13">IMCC 1097</strain>
    </source>
</reference>
<feature type="binding site" evidence="11">
    <location>
        <position position="117"/>
    </location>
    <ligand>
        <name>ATP</name>
        <dbReference type="ChEBI" id="CHEBI:30616"/>
    </ligand>
</feature>
<dbReference type="UniPathway" id="UPA00060">
    <property type="reaction ID" value="UER00139"/>
</dbReference>
<keyword evidence="13" id="KW-1185">Reference proteome</keyword>
<evidence type="ECO:0000313" key="12">
    <source>
        <dbReference type="EMBL" id="QGG81073.1"/>
    </source>
</evidence>
<keyword evidence="10 11" id="KW-0784">Thiamine biosynthesis</keyword>
<evidence type="ECO:0000256" key="9">
    <source>
        <dbReference type="ARBA" id="ARBA00022842"/>
    </source>
</evidence>
<proteinExistence type="inferred from homology"/>
<dbReference type="NCBIfam" id="NF006830">
    <property type="entry name" value="PRK09355.1"/>
    <property type="match status" value="1"/>
</dbReference>
<dbReference type="SUPFAM" id="SSF53613">
    <property type="entry name" value="Ribokinase-like"/>
    <property type="match status" value="1"/>
</dbReference>
<gene>
    <name evidence="11 12" type="primary">thiM</name>
    <name evidence="12" type="ORF">GH975_11060</name>
</gene>
<keyword evidence="8 11" id="KW-0067">ATP-binding</keyword>
<keyword evidence="6 11" id="KW-0547">Nucleotide-binding</keyword>
<dbReference type="NCBIfam" id="TIGR00694">
    <property type="entry name" value="thiM"/>
    <property type="match status" value="1"/>
</dbReference>
<evidence type="ECO:0000256" key="1">
    <source>
        <dbReference type="ARBA" id="ARBA00001771"/>
    </source>
</evidence>
<dbReference type="PRINTS" id="PR01099">
    <property type="entry name" value="HYETHTZKNASE"/>
</dbReference>
<dbReference type="InterPro" id="IPR029056">
    <property type="entry name" value="Ribokinase-like"/>
</dbReference>
<dbReference type="RefSeq" id="WP_153714576.1">
    <property type="nucleotide sequence ID" value="NZ_CP045871.1"/>
</dbReference>
<dbReference type="PIRSF" id="PIRSF000513">
    <property type="entry name" value="Thz_kinase"/>
    <property type="match status" value="1"/>
</dbReference>
<feature type="binding site" evidence="11">
    <location>
        <position position="42"/>
    </location>
    <ligand>
        <name>substrate</name>
    </ligand>
</feature>
<evidence type="ECO:0000256" key="3">
    <source>
        <dbReference type="ARBA" id="ARBA00004868"/>
    </source>
</evidence>
<dbReference type="GO" id="GO:0009229">
    <property type="term" value="P:thiamine diphosphate biosynthetic process"/>
    <property type="evidence" value="ECO:0007669"/>
    <property type="project" value="UniProtKB-UniRule"/>
</dbReference>